<accession>A0A0G4DDB1</accession>
<evidence type="ECO:0000256" key="5">
    <source>
        <dbReference type="SAM" id="Phobius"/>
    </source>
</evidence>
<sequence>MNETSNKLTEPRKVCEHQPSVSVRVLIYLITALLLGHMVTSALLYVYFSMKLDKVQEIVNADPEYTFLRSIKRCENKVEKSNIFCDGTRSELQHLIQKYLTNNTREQLHGAGVPTQEKQIGNHHTTITNSVDNPRRTAAHLIATNKAENIPDSAFPRKKGQPIKQWMAQGFPAFTHNINYTSGKLVITQPGFYYVYCQVSFRLTNNVTDDTSSVPFLQYIYLQRIEEQTTLLMKASKTPVDKKQTASFNSVNQGGVFELKTGDKLFVTVTQADLLSYDRATYFGIFHL</sequence>
<dbReference type="SUPFAM" id="SSF49842">
    <property type="entry name" value="TNF-like"/>
    <property type="match status" value="1"/>
</dbReference>
<dbReference type="PROSITE" id="PS50049">
    <property type="entry name" value="THD_2"/>
    <property type="match status" value="1"/>
</dbReference>
<evidence type="ECO:0000256" key="4">
    <source>
        <dbReference type="ARBA" id="ARBA00023136"/>
    </source>
</evidence>
<dbReference type="PANTHER" id="PTHR11471">
    <property type="entry name" value="TUMOR NECROSIS FACTOR FAMILY MEMBER"/>
    <property type="match status" value="1"/>
</dbReference>
<dbReference type="AlphaFoldDB" id="A0A0G4DDB1"/>
<dbReference type="InterPro" id="IPR021184">
    <property type="entry name" value="TNF_CS"/>
</dbReference>
<dbReference type="PROSITE" id="PS00251">
    <property type="entry name" value="THD_1"/>
    <property type="match status" value="1"/>
</dbReference>
<evidence type="ECO:0000256" key="3">
    <source>
        <dbReference type="ARBA" id="ARBA00022514"/>
    </source>
</evidence>
<reference evidence="7" key="1">
    <citation type="journal article" date="2015" name="Fish Shellfish Immunol.">
        <title>Characterisation of the TNF superfamily members CD40L and BAFF in the small-spotted catshark (Scyliorhinus canicula).</title>
        <authorList>
            <person name="Li R."/>
            <person name="Redmond A.K."/>
            <person name="Wang T."/>
            <person name="Bird S."/>
            <person name="Dooley H."/>
            <person name="Secombes C.J."/>
        </authorList>
    </citation>
    <scope>NUCLEOTIDE SEQUENCE</scope>
    <source>
        <tissue evidence="7">Spleen</tissue>
    </source>
</reference>
<dbReference type="SMART" id="SM00207">
    <property type="entry name" value="TNF"/>
    <property type="match status" value="1"/>
</dbReference>
<feature type="domain" description="THD" evidence="6">
    <location>
        <begin position="137"/>
        <end position="288"/>
    </location>
</feature>
<keyword evidence="3" id="KW-0202">Cytokine</keyword>
<organism evidence="7">
    <name type="scientific">Scyliorhinus canicula</name>
    <name type="common">Small-spotted catshark</name>
    <name type="synonym">Squalus canicula</name>
    <dbReference type="NCBI Taxonomy" id="7830"/>
    <lineage>
        <taxon>Eukaryota</taxon>
        <taxon>Metazoa</taxon>
        <taxon>Chordata</taxon>
        <taxon>Craniata</taxon>
        <taxon>Vertebrata</taxon>
        <taxon>Chondrichthyes</taxon>
        <taxon>Elasmobranchii</taxon>
        <taxon>Galeomorphii</taxon>
        <taxon>Galeoidea</taxon>
        <taxon>Carcharhiniformes</taxon>
        <taxon>Scyliorhinidae</taxon>
        <taxon>Scyliorhinus</taxon>
    </lineage>
</organism>
<comment type="similarity">
    <text evidence="2">Belongs to the tumor necrosis factor family.</text>
</comment>
<dbReference type="EMBL" id="HG326661">
    <property type="protein sequence ID" value="CDG23443.1"/>
    <property type="molecule type" value="mRNA"/>
</dbReference>
<dbReference type="InterPro" id="IPR008983">
    <property type="entry name" value="Tumour_necrosis_fac-like_dom"/>
</dbReference>
<evidence type="ECO:0000259" key="6">
    <source>
        <dbReference type="PROSITE" id="PS50049"/>
    </source>
</evidence>
<evidence type="ECO:0000313" key="7">
    <source>
        <dbReference type="EMBL" id="CDG23443.1"/>
    </source>
</evidence>
<dbReference type="GO" id="GO:0006955">
    <property type="term" value="P:immune response"/>
    <property type="evidence" value="ECO:0007669"/>
    <property type="project" value="InterPro"/>
</dbReference>
<evidence type="ECO:0000256" key="1">
    <source>
        <dbReference type="ARBA" id="ARBA00004370"/>
    </source>
</evidence>
<keyword evidence="4 5" id="KW-0472">Membrane</keyword>
<dbReference type="Gene3D" id="2.60.120.40">
    <property type="match status" value="1"/>
</dbReference>
<dbReference type="Pfam" id="PF00229">
    <property type="entry name" value="TNF"/>
    <property type="match status" value="1"/>
</dbReference>
<keyword evidence="5" id="KW-1133">Transmembrane helix</keyword>
<protein>
    <submittedName>
        <fullName evidence="7">Cytokine</fullName>
    </submittedName>
</protein>
<dbReference type="GO" id="GO:0016020">
    <property type="term" value="C:membrane"/>
    <property type="evidence" value="ECO:0007669"/>
    <property type="project" value="UniProtKB-SubCell"/>
</dbReference>
<dbReference type="CDD" id="cd00184">
    <property type="entry name" value="TNF"/>
    <property type="match status" value="1"/>
</dbReference>
<dbReference type="InterPro" id="IPR006052">
    <property type="entry name" value="TNF_dom"/>
</dbReference>
<evidence type="ECO:0000256" key="2">
    <source>
        <dbReference type="ARBA" id="ARBA00008670"/>
    </source>
</evidence>
<gene>
    <name evidence="7" type="primary">cd40l</name>
</gene>
<dbReference type="GO" id="GO:0005615">
    <property type="term" value="C:extracellular space"/>
    <property type="evidence" value="ECO:0007669"/>
    <property type="project" value="UniProtKB-KW"/>
</dbReference>
<name>A0A0G4DDB1_SCYCA</name>
<dbReference type="GO" id="GO:0005174">
    <property type="term" value="F:CD40 receptor binding"/>
    <property type="evidence" value="ECO:0007669"/>
    <property type="project" value="TreeGrafter"/>
</dbReference>
<dbReference type="PANTHER" id="PTHR11471:SF5">
    <property type="entry name" value="CD40 LIGAND"/>
    <property type="match status" value="1"/>
</dbReference>
<dbReference type="GO" id="GO:0005164">
    <property type="term" value="F:tumor necrosis factor receptor binding"/>
    <property type="evidence" value="ECO:0007669"/>
    <property type="project" value="InterPro"/>
</dbReference>
<dbReference type="GO" id="GO:0005125">
    <property type="term" value="F:cytokine activity"/>
    <property type="evidence" value="ECO:0007669"/>
    <property type="project" value="UniProtKB-KW"/>
</dbReference>
<feature type="transmembrane region" description="Helical" evidence="5">
    <location>
        <begin position="26"/>
        <end position="48"/>
    </location>
</feature>
<keyword evidence="5" id="KW-0812">Transmembrane</keyword>
<comment type="subcellular location">
    <subcellularLocation>
        <location evidence="1">Membrane</location>
    </subcellularLocation>
</comment>
<proteinExistence type="evidence at transcript level"/>